<comment type="caution">
    <text evidence="2">The sequence shown here is derived from an EMBL/GenBank/DDBJ whole genome shotgun (WGS) entry which is preliminary data.</text>
</comment>
<dbReference type="EMBL" id="JBHSGU010000014">
    <property type="protein sequence ID" value="MFC4701508.1"/>
    <property type="molecule type" value="Genomic_DNA"/>
</dbReference>
<accession>A0ABV9M1D4</accession>
<dbReference type="Proteomes" id="UP001595897">
    <property type="component" value="Unassembled WGS sequence"/>
</dbReference>
<evidence type="ECO:0000256" key="1">
    <source>
        <dbReference type="SAM" id="MobiDB-lite"/>
    </source>
</evidence>
<sequence length="53" mass="6513">MRSNLRPEMSKVMEKRLLEKDMLRMRSHQERQDSPRQLNANRHRAERVSFGFE</sequence>
<keyword evidence="3" id="KW-1185">Reference proteome</keyword>
<organism evidence="2 3">
    <name type="scientific">Glaciecola siphonariae</name>
    <dbReference type="NCBI Taxonomy" id="521012"/>
    <lineage>
        <taxon>Bacteria</taxon>
        <taxon>Pseudomonadati</taxon>
        <taxon>Pseudomonadota</taxon>
        <taxon>Gammaproteobacteria</taxon>
        <taxon>Alteromonadales</taxon>
        <taxon>Alteromonadaceae</taxon>
        <taxon>Glaciecola</taxon>
    </lineage>
</organism>
<dbReference type="RefSeq" id="WP_382410056.1">
    <property type="nucleotide sequence ID" value="NZ_JBHSGU010000014.1"/>
</dbReference>
<reference evidence="3" key="1">
    <citation type="journal article" date="2019" name="Int. J. Syst. Evol. Microbiol.">
        <title>The Global Catalogue of Microorganisms (GCM) 10K type strain sequencing project: providing services to taxonomists for standard genome sequencing and annotation.</title>
        <authorList>
            <consortium name="The Broad Institute Genomics Platform"/>
            <consortium name="The Broad Institute Genome Sequencing Center for Infectious Disease"/>
            <person name="Wu L."/>
            <person name="Ma J."/>
        </authorList>
    </citation>
    <scope>NUCLEOTIDE SEQUENCE [LARGE SCALE GENOMIC DNA]</scope>
    <source>
        <strain evidence="3">KACC 12507</strain>
    </source>
</reference>
<feature type="region of interest" description="Disordered" evidence="1">
    <location>
        <begin position="24"/>
        <end position="53"/>
    </location>
</feature>
<evidence type="ECO:0000313" key="3">
    <source>
        <dbReference type="Proteomes" id="UP001595897"/>
    </source>
</evidence>
<protein>
    <submittedName>
        <fullName evidence="2">Uncharacterized protein</fullName>
    </submittedName>
</protein>
<evidence type="ECO:0000313" key="2">
    <source>
        <dbReference type="EMBL" id="MFC4701508.1"/>
    </source>
</evidence>
<name>A0ABV9M1D4_9ALTE</name>
<feature type="compositionally biased region" description="Basic and acidic residues" evidence="1">
    <location>
        <begin position="24"/>
        <end position="34"/>
    </location>
</feature>
<gene>
    <name evidence="2" type="ORF">ACFO4O_15200</name>
</gene>
<proteinExistence type="predicted"/>